<dbReference type="PANTHER" id="PTHR11070:SF48">
    <property type="entry name" value="ATP-DEPENDENT HELICASE_NUCLEASE SUBUNIT A"/>
    <property type="match status" value="1"/>
</dbReference>
<dbReference type="GO" id="GO:0005829">
    <property type="term" value="C:cytosol"/>
    <property type="evidence" value="ECO:0007669"/>
    <property type="project" value="TreeGrafter"/>
</dbReference>
<evidence type="ECO:0000256" key="14">
    <source>
        <dbReference type="PROSITE-ProRule" id="PRU00560"/>
    </source>
</evidence>
<evidence type="ECO:0000256" key="4">
    <source>
        <dbReference type="ARBA" id="ARBA00022801"/>
    </source>
</evidence>
<keyword evidence="2 13" id="KW-0547">Nucleotide-binding</keyword>
<dbReference type="GO" id="GO:0016887">
    <property type="term" value="F:ATP hydrolysis activity"/>
    <property type="evidence" value="ECO:0007669"/>
    <property type="project" value="RHEA"/>
</dbReference>
<comment type="cofactor">
    <cofactor evidence="13">
        <name>Mg(2+)</name>
        <dbReference type="ChEBI" id="CHEBI:18420"/>
    </cofactor>
</comment>
<dbReference type="InterPro" id="IPR011335">
    <property type="entry name" value="Restrct_endonuc-II-like"/>
</dbReference>
<dbReference type="Pfam" id="PF00580">
    <property type="entry name" value="UvrD-helicase"/>
    <property type="match status" value="1"/>
</dbReference>
<keyword evidence="3 13" id="KW-0227">DNA damage</keyword>
<dbReference type="NCBIfam" id="TIGR02785">
    <property type="entry name" value="addA_Gpos"/>
    <property type="match status" value="1"/>
</dbReference>
<dbReference type="AlphaFoldDB" id="G5K3X9"/>
<keyword evidence="18" id="KW-1185">Reference proteome</keyword>
<dbReference type="Gene3D" id="3.90.320.10">
    <property type="match status" value="1"/>
</dbReference>
<evidence type="ECO:0000256" key="11">
    <source>
        <dbReference type="ARBA" id="ARBA00034617"/>
    </source>
</evidence>
<keyword evidence="6 13" id="KW-0269">Exonuclease</keyword>
<dbReference type="InterPro" id="IPR014017">
    <property type="entry name" value="DNA_helicase_UvrD-like_C"/>
</dbReference>
<comment type="similarity">
    <text evidence="13">Belongs to the helicase family. AddA subfamily.</text>
</comment>
<dbReference type="GO" id="GO:0005524">
    <property type="term" value="F:ATP binding"/>
    <property type="evidence" value="ECO:0007669"/>
    <property type="project" value="UniProtKB-UniRule"/>
</dbReference>
<dbReference type="Proteomes" id="UP000003330">
    <property type="component" value="Unassembled WGS sequence"/>
</dbReference>
<evidence type="ECO:0000313" key="18">
    <source>
        <dbReference type="Proteomes" id="UP000003330"/>
    </source>
</evidence>
<dbReference type="InterPro" id="IPR014016">
    <property type="entry name" value="UvrD-like_ATP-bd"/>
</dbReference>
<evidence type="ECO:0000256" key="2">
    <source>
        <dbReference type="ARBA" id="ARBA00022741"/>
    </source>
</evidence>
<dbReference type="SUPFAM" id="SSF52980">
    <property type="entry name" value="Restriction endonuclease-like"/>
    <property type="match status" value="1"/>
</dbReference>
<organism evidence="17 18">
    <name type="scientific">Streptococcus ictaluri 707-05</name>
    <dbReference type="NCBI Taxonomy" id="764299"/>
    <lineage>
        <taxon>Bacteria</taxon>
        <taxon>Bacillati</taxon>
        <taxon>Bacillota</taxon>
        <taxon>Bacilli</taxon>
        <taxon>Lactobacillales</taxon>
        <taxon>Streptococcaceae</taxon>
        <taxon>Streptococcus</taxon>
    </lineage>
</organism>
<dbReference type="InterPro" id="IPR038726">
    <property type="entry name" value="PDDEXK_AddAB-type"/>
</dbReference>
<gene>
    <name evidence="13 17" type="primary">addA</name>
    <name evidence="17" type="ORF">STRIC_1503</name>
</gene>
<evidence type="ECO:0000313" key="17">
    <source>
        <dbReference type="EMBL" id="EHI69344.1"/>
    </source>
</evidence>
<keyword evidence="9 13" id="KW-0234">DNA repair</keyword>
<dbReference type="Gene3D" id="3.40.50.300">
    <property type="entry name" value="P-loop containing nucleotide triphosphate hydrolases"/>
    <property type="match status" value="4"/>
</dbReference>
<dbReference type="GO" id="GO:0003690">
    <property type="term" value="F:double-stranded DNA binding"/>
    <property type="evidence" value="ECO:0007669"/>
    <property type="project" value="UniProtKB-UniRule"/>
</dbReference>
<comment type="catalytic activity">
    <reaction evidence="11 13">
        <text>Couples ATP hydrolysis with the unwinding of duplex DNA by translocating in the 3'-5' direction.</text>
        <dbReference type="EC" id="5.6.2.4"/>
    </reaction>
</comment>
<evidence type="ECO:0000256" key="13">
    <source>
        <dbReference type="HAMAP-Rule" id="MF_01451"/>
    </source>
</evidence>
<feature type="domain" description="UvrD-like helicase ATP-binding" evidence="15">
    <location>
        <begin position="26"/>
        <end position="482"/>
    </location>
</feature>
<dbReference type="RefSeq" id="WP_008088689.1">
    <property type="nucleotide sequence ID" value="NZ_AEUX02000006.1"/>
</dbReference>
<dbReference type="Pfam" id="PF13361">
    <property type="entry name" value="UvrD_C"/>
    <property type="match status" value="1"/>
</dbReference>
<dbReference type="PROSITE" id="PS51217">
    <property type="entry name" value="UVRD_HELICASE_CTER"/>
    <property type="match status" value="1"/>
</dbReference>
<sequence>MMTKAFLTPDEIASLQKEEARSSKPQKRTGPQIEAIYSHGQNILVSASAGSGKTFVMVERILDKIQRGIGIDQLFISTFTVKTATELKERLQKRLQETIANSREDIEKSYLNDQLQALNQADIGTMDAFTQKLVSQYGYTLGIAPNFRILQDKSEQDILKNEIFSHLFEQYLSQDKRQLFKALVKNFSGNRKDSSAFRSVVYLCFHFSQSTDNPYKWLKEHFLVANNLYQDFADIPDQEVNLFLSVIGQTADSLRDLTDLEGYPQYTKAGKKSAKYLKHLEMIDKLNEWVTHFESLYGKAQLSQLAKDITALIPSGSEVTVAGHKYPIFKDLQRQLLAFRHLETVFHFQDDISQLLELLQAFVIDFSQQYLEAKKQENAYEFSDIAHFAIAILEENETIRKTYQERYHEVMVDEYQDNNHMQERLLELLSNGHNRFMVGDMKQSIYRFRQADPTIFGQKFKTYQDDPSQGKLILLTENFRSHSQVIDATNSVFSHLMDESLGEINYDKDQLLKAGSPSQQETYPQNRTQVLLYNTDQEEDLAETLETDGISANEVKIVLKEIIRLHQKENVPFSDITLLVSSRTRNDAIFQAFNDYGIPLVADGGQENYLKSVEVMVMLETLRSINNPLNDYALVALMRSPMFSFDEDQLARIALQESPSQHQEAFYEKLVNALEQKGAHPELIGSEMTAQLNAFVETLSSWRRFAKKRSLYDLIWKIYNDRFYFDFVATQAKADQAQANLYALALRANQFEASGYKGLSRFIRMIDRILETQNDLADVEVSPPKEAVNLMTIHKSKGLEFKYVFILNCDKRFAMNDLHSTIILNRQEGAGIKYLADVKDLLGEEVLPAVKVIMATLPYHLNKEALRLATLSEQMRLLYVAMTRAEKRLYLIGKASQKRYEELAFDHQEKGRLPFSLREGMMSFQEWLMAIATVFSKEELHYDLIFLQEKDLQAEAIGRLESSQKLDSDDLAHNRQTDDLARAIDMLEKVSELNQSYQAAIHLPTVRTPSQIKKYYEPIMDNEGVALIDKAYQAHDDFELPDFAKQNKISASQIGSSLHELMQRISVTEAVTEEAIQEALSLVGEDQEVKEKLDLQKVYQFFHETELGQLLQKHHDKLHREAPFAILRKDFASQEKYVVRGIIDGYLLFDDHIVLFDYKTDKFNNPLDLKDRYQEQLNLYAKALTQAYGINQVDKYLILMGSHQLEVLKLD</sequence>
<dbReference type="GO" id="GO:0008408">
    <property type="term" value="F:3'-5' exonuclease activity"/>
    <property type="evidence" value="ECO:0007669"/>
    <property type="project" value="UniProtKB-UniRule"/>
</dbReference>
<keyword evidence="1 13" id="KW-0540">Nuclease</keyword>
<dbReference type="eggNOG" id="COG1074">
    <property type="taxonomic scope" value="Bacteria"/>
</dbReference>
<dbReference type="InterPro" id="IPR000212">
    <property type="entry name" value="DNA_helicase_UvrD/REP"/>
</dbReference>
<dbReference type="PROSITE" id="PS51198">
    <property type="entry name" value="UVRD_HELICASE_ATP_BIND"/>
    <property type="match status" value="1"/>
</dbReference>
<evidence type="ECO:0000256" key="5">
    <source>
        <dbReference type="ARBA" id="ARBA00022806"/>
    </source>
</evidence>
<dbReference type="InterPro" id="IPR027417">
    <property type="entry name" value="P-loop_NTPase"/>
</dbReference>
<proteinExistence type="inferred from homology"/>
<name>G5K3X9_9STRE</name>
<keyword evidence="5 13" id="KW-0347">Helicase</keyword>
<comment type="subunit">
    <text evidence="13">Heterodimer of AddA and AddB/RexB.</text>
</comment>
<evidence type="ECO:0000259" key="16">
    <source>
        <dbReference type="PROSITE" id="PS51217"/>
    </source>
</evidence>
<evidence type="ECO:0000256" key="3">
    <source>
        <dbReference type="ARBA" id="ARBA00022763"/>
    </source>
</evidence>
<keyword evidence="7 13" id="KW-0067">ATP-binding</keyword>
<dbReference type="STRING" id="764299.STRIC_1503"/>
<evidence type="ECO:0000256" key="7">
    <source>
        <dbReference type="ARBA" id="ARBA00022840"/>
    </source>
</evidence>
<evidence type="ECO:0000256" key="1">
    <source>
        <dbReference type="ARBA" id="ARBA00022722"/>
    </source>
</evidence>
<comment type="caution">
    <text evidence="17">The sequence shown here is derived from an EMBL/GenBank/DDBJ whole genome shotgun (WGS) entry which is preliminary data.</text>
</comment>
<dbReference type="InterPro" id="IPR014152">
    <property type="entry name" value="AddA"/>
</dbReference>
<dbReference type="CDD" id="cd17932">
    <property type="entry name" value="DEXQc_UvrD"/>
    <property type="match status" value="1"/>
</dbReference>
<protein>
    <recommendedName>
        <fullName evidence="13">ATP-dependent helicase/nuclease subunit A</fullName>
        <ecNumber evidence="13">3.1.-.-</ecNumber>
        <ecNumber evidence="13">5.6.2.4</ecNumber>
    </recommendedName>
    <alternativeName>
        <fullName evidence="13">ATP-dependent helicase/nuclease AddA</fullName>
    </alternativeName>
    <alternativeName>
        <fullName evidence="13">DNA 3'-5' helicase AddA</fullName>
    </alternativeName>
</protein>
<dbReference type="SUPFAM" id="SSF52540">
    <property type="entry name" value="P-loop containing nucleoside triphosphate hydrolases"/>
    <property type="match status" value="1"/>
</dbReference>
<evidence type="ECO:0000256" key="6">
    <source>
        <dbReference type="ARBA" id="ARBA00022839"/>
    </source>
</evidence>
<dbReference type="GO" id="GO:0043138">
    <property type="term" value="F:3'-5' DNA helicase activity"/>
    <property type="evidence" value="ECO:0007669"/>
    <property type="project" value="UniProtKB-UniRule"/>
</dbReference>
<dbReference type="HAMAP" id="MF_01451">
    <property type="entry name" value="AddA"/>
    <property type="match status" value="1"/>
</dbReference>
<dbReference type="EC" id="5.6.2.4" evidence="13"/>
<dbReference type="GO" id="GO:0033202">
    <property type="term" value="C:DNA helicase complex"/>
    <property type="evidence" value="ECO:0007669"/>
    <property type="project" value="TreeGrafter"/>
</dbReference>
<feature type="binding site" evidence="14">
    <location>
        <begin position="47"/>
        <end position="54"/>
    </location>
    <ligand>
        <name>ATP</name>
        <dbReference type="ChEBI" id="CHEBI:30616"/>
    </ligand>
</feature>
<feature type="domain" description="UvrD-like helicase C-terminal" evidence="16">
    <location>
        <begin position="508"/>
        <end position="798"/>
    </location>
</feature>
<dbReference type="Pfam" id="PF12705">
    <property type="entry name" value="PDDEXK_1"/>
    <property type="match status" value="1"/>
</dbReference>
<dbReference type="Gene3D" id="1.10.486.10">
    <property type="entry name" value="PCRA, domain 4"/>
    <property type="match status" value="1"/>
</dbReference>
<evidence type="ECO:0000259" key="15">
    <source>
        <dbReference type="PROSITE" id="PS51198"/>
    </source>
</evidence>
<comment type="catalytic activity">
    <reaction evidence="12 13">
        <text>ATP + H2O = ADP + phosphate + H(+)</text>
        <dbReference type="Rhea" id="RHEA:13065"/>
        <dbReference type="ChEBI" id="CHEBI:15377"/>
        <dbReference type="ChEBI" id="CHEBI:15378"/>
        <dbReference type="ChEBI" id="CHEBI:30616"/>
        <dbReference type="ChEBI" id="CHEBI:43474"/>
        <dbReference type="ChEBI" id="CHEBI:456216"/>
        <dbReference type="EC" id="5.6.2.4"/>
    </reaction>
</comment>
<dbReference type="OrthoDB" id="9810135at2"/>
<evidence type="ECO:0000256" key="8">
    <source>
        <dbReference type="ARBA" id="ARBA00023125"/>
    </source>
</evidence>
<dbReference type="GO" id="GO:0000724">
    <property type="term" value="P:double-strand break repair via homologous recombination"/>
    <property type="evidence" value="ECO:0007669"/>
    <property type="project" value="UniProtKB-UniRule"/>
</dbReference>
<evidence type="ECO:0000256" key="12">
    <source>
        <dbReference type="ARBA" id="ARBA00048988"/>
    </source>
</evidence>
<reference evidence="17 18" key="1">
    <citation type="journal article" date="2014" name="Int. J. Syst. Evol. Microbiol.">
        <title>Phylogenomics and the dynamic genome evolution of the genus Streptococcus.</title>
        <authorList>
            <consortium name="The Broad Institute Genome Sequencing Platform"/>
            <person name="Richards V.P."/>
            <person name="Palmer S.R."/>
            <person name="Pavinski Bitar P.D."/>
            <person name="Qin X."/>
            <person name="Weinstock G.M."/>
            <person name="Highlander S.K."/>
            <person name="Town C.D."/>
            <person name="Burne R.A."/>
            <person name="Stanhope M.J."/>
        </authorList>
    </citation>
    <scope>NUCLEOTIDE SEQUENCE [LARGE SCALE GENOMIC DNA]</scope>
    <source>
        <strain evidence="17 18">707-05</strain>
    </source>
</reference>
<keyword evidence="8 13" id="KW-0238">DNA-binding</keyword>
<evidence type="ECO:0000256" key="10">
    <source>
        <dbReference type="ARBA" id="ARBA00023235"/>
    </source>
</evidence>
<accession>G5K3X9</accession>
<comment type="function">
    <text evidence="13">The heterodimer acts as both an ATP-dependent DNA helicase and an ATP-dependent, dual-direction single-stranded exonuclease. Recognizes the chi site generating a DNA molecule suitable for the initiation of homologous recombination. The AddA nuclease domain is required for chi fragment generation; this subunit has the helicase and 3' -&gt; 5' nuclease activities.</text>
</comment>
<dbReference type="PANTHER" id="PTHR11070">
    <property type="entry name" value="UVRD / RECB / PCRA DNA HELICASE FAMILY MEMBER"/>
    <property type="match status" value="1"/>
</dbReference>
<dbReference type="EMBL" id="AEUX02000006">
    <property type="protein sequence ID" value="EHI69344.1"/>
    <property type="molecule type" value="Genomic_DNA"/>
</dbReference>
<keyword evidence="4 13" id="KW-0378">Hydrolase</keyword>
<keyword evidence="10 13" id="KW-0413">Isomerase</keyword>
<dbReference type="EC" id="3.1.-.-" evidence="13"/>
<evidence type="ECO:0000256" key="9">
    <source>
        <dbReference type="ARBA" id="ARBA00023204"/>
    </source>
</evidence>
<dbReference type="InterPro" id="IPR011604">
    <property type="entry name" value="PDDEXK-like_dom_sf"/>
</dbReference>